<dbReference type="EMBL" id="MCFG01000020">
    <property type="protein sequence ID" value="ORX86524.1"/>
    <property type="molecule type" value="Genomic_DNA"/>
</dbReference>
<keyword evidence="3" id="KW-0240">DNA-directed RNA polymerase</keyword>
<evidence type="ECO:0000313" key="8">
    <source>
        <dbReference type="EMBL" id="ORX86524.1"/>
    </source>
</evidence>
<dbReference type="GO" id="GO:0003677">
    <property type="term" value="F:DNA binding"/>
    <property type="evidence" value="ECO:0007669"/>
    <property type="project" value="InterPro"/>
</dbReference>
<dbReference type="STRING" id="1754192.A0A1Y1XMF7"/>
<reference evidence="8 9" key="2">
    <citation type="submission" date="2016-08" db="EMBL/GenBank/DDBJ databases">
        <title>Pervasive Adenine N6-methylation of Active Genes in Fungi.</title>
        <authorList>
            <consortium name="DOE Joint Genome Institute"/>
            <person name="Mondo S.J."/>
            <person name="Dannebaum R.O."/>
            <person name="Kuo R.C."/>
            <person name="Labutti K."/>
            <person name="Haridas S."/>
            <person name="Kuo A."/>
            <person name="Salamov A."/>
            <person name="Ahrendt S.R."/>
            <person name="Lipzen A."/>
            <person name="Sullivan W."/>
            <person name="Andreopoulos W.B."/>
            <person name="Clum A."/>
            <person name="Lindquist E."/>
            <person name="Daum C."/>
            <person name="Ramamoorthy G.K."/>
            <person name="Gryganskyi A."/>
            <person name="Culley D."/>
            <person name="Magnuson J.K."/>
            <person name="James T.Y."/>
            <person name="O'Malley M.A."/>
            <person name="Stajich J.E."/>
            <person name="Spatafora J.W."/>
            <person name="Visel A."/>
            <person name="Grigoriev I.V."/>
        </authorList>
    </citation>
    <scope>NUCLEOTIDE SEQUENCE [LARGE SCALE GENOMIC DNA]</scope>
    <source>
        <strain evidence="8 9">S4</strain>
    </source>
</reference>
<comment type="caution">
    <text evidence="8">The sequence shown here is derived from an EMBL/GenBank/DDBJ whole genome shotgun (WGS) entry which is preliminary data.</text>
</comment>
<dbReference type="GO" id="GO:0032549">
    <property type="term" value="F:ribonucleoside binding"/>
    <property type="evidence" value="ECO:0007669"/>
    <property type="project" value="InterPro"/>
</dbReference>
<dbReference type="AlphaFoldDB" id="A0A1Y1XMF7"/>
<keyword evidence="9" id="KW-1185">Reference proteome</keyword>
<dbReference type="EC" id="2.7.7.6" evidence="2"/>
<dbReference type="Gene3D" id="2.40.270.10">
    <property type="entry name" value="DNA-directed RNA polymerase, subunit 2, domain 6"/>
    <property type="match status" value="1"/>
</dbReference>
<accession>A0A1Y1XMF7</accession>
<feature type="domain" description="DNA-directed RNA polymerase subunit 2 hybrid-binding" evidence="7">
    <location>
        <begin position="274"/>
        <end position="491"/>
    </location>
</feature>
<dbReference type="GO" id="GO:0000428">
    <property type="term" value="C:DNA-directed RNA polymerase complex"/>
    <property type="evidence" value="ECO:0007669"/>
    <property type="project" value="UniProtKB-KW"/>
</dbReference>
<evidence type="ECO:0000256" key="6">
    <source>
        <dbReference type="ARBA" id="ARBA00023163"/>
    </source>
</evidence>
<dbReference type="Gene3D" id="2.40.50.150">
    <property type="match status" value="1"/>
</dbReference>
<evidence type="ECO:0000256" key="4">
    <source>
        <dbReference type="ARBA" id="ARBA00022679"/>
    </source>
</evidence>
<dbReference type="InterPro" id="IPR015712">
    <property type="entry name" value="DNA-dir_RNA_pol_su2"/>
</dbReference>
<keyword evidence="4" id="KW-0808">Transferase</keyword>
<keyword evidence="6" id="KW-0804">Transcription</keyword>
<sequence length="491" mass="57768">MKNTLLIINNFNNDSISQEFIYILIIGNLLGDKNIITNPYLNKKIDTYPYIFRRFIYKGINKILNKKYNKNDQLKIIKDLRIIGNTLITNTKRGSIYSYYRELTDNAIQNFKVGLIKYLSVTTIISPYIEINLNNLFDRYFVKNLIENNFIINYIKILNNNQLKFITYNSKFVGFIFNNENDFINELYQYKKSNKYLSFIVNNYSLQFFSDEGRLLRPMILNYKNIKYNFIDFYKQYILNGNLPDYIDLVDINENHSNYLELDPNIVFGFSSVISPFPGNNHVPRLFFQSNMAKQSMTNDKDYLNYLTDNSRYLLYATDSIYKNIFYNIIYNNKIIASGHNVVIAIIAMGNNQEESVIFNEGSIRRGLFRNIKIRNQKKIINKEKILFPSYKHFKSNDKVIGKNIFADYLVGNKFNPLPSHGLSINNDDIVLNYIIIMKPMRIKSVDIYSSNTLLQSKYYLLNAYHIYKPQIGDKFTSRYSQKGVIGGIYP</sequence>
<evidence type="ECO:0000256" key="2">
    <source>
        <dbReference type="ARBA" id="ARBA00012418"/>
    </source>
</evidence>
<proteinExistence type="inferred from homology"/>
<dbReference type="PANTHER" id="PTHR20856">
    <property type="entry name" value="DNA-DIRECTED RNA POLYMERASE I SUBUNIT 2"/>
    <property type="match status" value="1"/>
</dbReference>
<gene>
    <name evidence="8" type="ORF">BCR32DRAFT_275306</name>
</gene>
<name>A0A1Y1XMF7_9FUNG</name>
<dbReference type="Proteomes" id="UP000193944">
    <property type="component" value="Unassembled WGS sequence"/>
</dbReference>
<evidence type="ECO:0000256" key="3">
    <source>
        <dbReference type="ARBA" id="ARBA00022478"/>
    </source>
</evidence>
<reference evidence="8 9" key="1">
    <citation type="submission" date="2016-08" db="EMBL/GenBank/DDBJ databases">
        <title>A Parts List for Fungal Cellulosomes Revealed by Comparative Genomics.</title>
        <authorList>
            <consortium name="DOE Joint Genome Institute"/>
            <person name="Haitjema C.H."/>
            <person name="Gilmore S.P."/>
            <person name="Henske J.K."/>
            <person name="Solomon K.V."/>
            <person name="De Groot R."/>
            <person name="Kuo A."/>
            <person name="Mondo S.J."/>
            <person name="Salamov A.A."/>
            <person name="Labutti K."/>
            <person name="Zhao Z."/>
            <person name="Chiniquy J."/>
            <person name="Barry K."/>
            <person name="Brewer H.M."/>
            <person name="Purvine S.O."/>
            <person name="Wright A.T."/>
            <person name="Boxma B."/>
            <person name="Van Alen T."/>
            <person name="Hackstein J.H."/>
            <person name="Baker S.E."/>
            <person name="Grigoriev I.V."/>
            <person name="O'Malley M.A."/>
        </authorList>
    </citation>
    <scope>NUCLEOTIDE SEQUENCE [LARGE SCALE GENOMIC DNA]</scope>
    <source>
        <strain evidence="8 9">S4</strain>
    </source>
</reference>
<protein>
    <recommendedName>
        <fullName evidence="2">DNA-directed RNA polymerase</fullName>
        <ecNumber evidence="2">2.7.7.6</ecNumber>
    </recommendedName>
</protein>
<dbReference type="InterPro" id="IPR007120">
    <property type="entry name" value="DNA-dir_RNAP_su2_dom"/>
</dbReference>
<comment type="similarity">
    <text evidence="1">Belongs to the RNA polymerase beta chain family.</text>
</comment>
<dbReference type="Pfam" id="PF00562">
    <property type="entry name" value="RNA_pol_Rpb2_6"/>
    <property type="match status" value="1"/>
</dbReference>
<evidence type="ECO:0000256" key="5">
    <source>
        <dbReference type="ARBA" id="ARBA00022695"/>
    </source>
</evidence>
<evidence type="ECO:0000256" key="1">
    <source>
        <dbReference type="ARBA" id="ARBA00006835"/>
    </source>
</evidence>
<dbReference type="GO" id="GO:0003899">
    <property type="term" value="F:DNA-directed RNA polymerase activity"/>
    <property type="evidence" value="ECO:0007669"/>
    <property type="project" value="UniProtKB-EC"/>
</dbReference>
<evidence type="ECO:0000313" key="9">
    <source>
        <dbReference type="Proteomes" id="UP000193944"/>
    </source>
</evidence>
<evidence type="ECO:0000259" key="7">
    <source>
        <dbReference type="Pfam" id="PF00562"/>
    </source>
</evidence>
<dbReference type="InterPro" id="IPR037033">
    <property type="entry name" value="DNA-dir_RNAP_su2_hyb_sf"/>
</dbReference>
<dbReference type="SUPFAM" id="SSF64484">
    <property type="entry name" value="beta and beta-prime subunits of DNA dependent RNA-polymerase"/>
    <property type="match status" value="1"/>
</dbReference>
<dbReference type="GO" id="GO:0006351">
    <property type="term" value="P:DNA-templated transcription"/>
    <property type="evidence" value="ECO:0007669"/>
    <property type="project" value="InterPro"/>
</dbReference>
<organism evidence="8 9">
    <name type="scientific">Anaeromyces robustus</name>
    <dbReference type="NCBI Taxonomy" id="1754192"/>
    <lineage>
        <taxon>Eukaryota</taxon>
        <taxon>Fungi</taxon>
        <taxon>Fungi incertae sedis</taxon>
        <taxon>Chytridiomycota</taxon>
        <taxon>Chytridiomycota incertae sedis</taxon>
        <taxon>Neocallimastigomycetes</taxon>
        <taxon>Neocallimastigales</taxon>
        <taxon>Neocallimastigaceae</taxon>
        <taxon>Anaeromyces</taxon>
    </lineage>
</organism>
<dbReference type="InterPro" id="IPR014724">
    <property type="entry name" value="RNA_pol_RPB2_OB-fold"/>
</dbReference>
<keyword evidence="5" id="KW-0548">Nucleotidyltransferase</keyword>